<dbReference type="GO" id="GO:0016757">
    <property type="term" value="F:glycosyltransferase activity"/>
    <property type="evidence" value="ECO:0007669"/>
    <property type="project" value="InterPro"/>
</dbReference>
<proteinExistence type="predicted"/>
<dbReference type="PANTHER" id="PTHR46401:SF2">
    <property type="entry name" value="GLYCOSYLTRANSFERASE WBBK-RELATED"/>
    <property type="match status" value="1"/>
</dbReference>
<evidence type="ECO:0000313" key="4">
    <source>
        <dbReference type="Proteomes" id="UP000576550"/>
    </source>
</evidence>
<protein>
    <submittedName>
        <fullName evidence="3">Glycosyltransferase family 4 protein</fullName>
    </submittedName>
</protein>
<dbReference type="PANTHER" id="PTHR46401">
    <property type="entry name" value="GLYCOSYLTRANSFERASE WBBK-RELATED"/>
    <property type="match status" value="1"/>
</dbReference>
<dbReference type="AlphaFoldDB" id="A0A832Q7N4"/>
<evidence type="ECO:0000259" key="2">
    <source>
        <dbReference type="Pfam" id="PF00534"/>
    </source>
</evidence>
<accession>A0A832Q7N4</accession>
<dbReference type="SUPFAM" id="SSF53756">
    <property type="entry name" value="UDP-Glycosyltransferase/glycogen phosphorylase"/>
    <property type="match status" value="1"/>
</dbReference>
<feature type="domain" description="Glycosyl transferase family 1" evidence="2">
    <location>
        <begin position="207"/>
        <end position="374"/>
    </location>
</feature>
<organism evidence="3 4">
    <name type="scientific">Candidatus Dojkabacteria bacterium</name>
    <dbReference type="NCBI Taxonomy" id="2099670"/>
    <lineage>
        <taxon>Bacteria</taxon>
        <taxon>Candidatus Dojkabacteria</taxon>
    </lineage>
</organism>
<gene>
    <name evidence="3" type="ORF">GX533_01105</name>
</gene>
<dbReference type="InterPro" id="IPR001296">
    <property type="entry name" value="Glyco_trans_1"/>
</dbReference>
<evidence type="ECO:0000313" key="3">
    <source>
        <dbReference type="EMBL" id="HHX99269.1"/>
    </source>
</evidence>
<keyword evidence="1 3" id="KW-0808">Transferase</keyword>
<comment type="caution">
    <text evidence="3">The sequence shown here is derived from an EMBL/GenBank/DDBJ whole genome shotgun (WGS) entry which is preliminary data.</text>
</comment>
<dbReference type="Pfam" id="PF00534">
    <property type="entry name" value="Glycos_transf_1"/>
    <property type="match status" value="1"/>
</dbReference>
<dbReference type="Gene3D" id="3.40.50.2000">
    <property type="entry name" value="Glycogen Phosphorylase B"/>
    <property type="match status" value="2"/>
</dbReference>
<reference evidence="3 4" key="1">
    <citation type="journal article" date="2020" name="Biotechnol. Biofuels">
        <title>New insights from the biogas microbiome by comprehensive genome-resolved metagenomics of nearly 1600 species originating from multiple anaerobic digesters.</title>
        <authorList>
            <person name="Campanaro S."/>
            <person name="Treu L."/>
            <person name="Rodriguez-R L.M."/>
            <person name="Kovalovszki A."/>
            <person name="Ziels R.M."/>
            <person name="Maus I."/>
            <person name="Zhu X."/>
            <person name="Kougias P.G."/>
            <person name="Basile A."/>
            <person name="Luo G."/>
            <person name="Schluter A."/>
            <person name="Konstantinidis K.T."/>
            <person name="Angelidaki I."/>
        </authorList>
    </citation>
    <scope>NUCLEOTIDE SEQUENCE [LARGE SCALE GENOMIC DNA]</scope>
    <source>
        <strain evidence="3">AS05jafATM_89</strain>
    </source>
</reference>
<name>A0A832Q7N4_9BACT</name>
<evidence type="ECO:0000256" key="1">
    <source>
        <dbReference type="ARBA" id="ARBA00022679"/>
    </source>
</evidence>
<dbReference type="Proteomes" id="UP000576550">
    <property type="component" value="Unassembled WGS sequence"/>
</dbReference>
<dbReference type="GO" id="GO:0009103">
    <property type="term" value="P:lipopolysaccharide biosynthetic process"/>
    <property type="evidence" value="ECO:0007669"/>
    <property type="project" value="TreeGrafter"/>
</dbReference>
<dbReference type="EMBL" id="DUTP01000002">
    <property type="protein sequence ID" value="HHX99269.1"/>
    <property type="molecule type" value="Genomic_DNA"/>
</dbReference>
<sequence length="397" mass="46426">MHIIIDATTTQDQFAYAGVGQYTKNIILSLLKNNPSTTFSILKFRDKISTLDKDISKFKNVELVDIGNYKVNDYKNDIWYYTKVLPVIKKIRREDSIYFCPYFWRNFPSDIMPTVLFVHDMNLPLFNMYSQQSPIHNFIRKIQYWMTLNKSKDCKYILCNSDTTRKDFLKFYPDYPVEQTDFTYLGINIEEKQISLDKLLPHDYKEKKYFIYLGGGINRSKNSIGVIKGYKVFLDKVRDDGINIEDAPYLVIAGGKFQDTTKPEVKELYDYIEEHGIEKKVVLTGFYEDKQAYSLLNNSLGFLHLALYEGFGISSAEALRAKTPTILHKNPVYEEIFKDVSMLVDGLNEEEVGGTIYDIYKNREKYQTMIQKGYDLSLTFTWDKCAAETFKIFEKLM</sequence>